<evidence type="ECO:0000259" key="1">
    <source>
        <dbReference type="PROSITE" id="PS50995"/>
    </source>
</evidence>
<dbReference type="Gene3D" id="1.10.10.10">
    <property type="entry name" value="Winged helix-like DNA-binding domain superfamily/Winged helix DNA-binding domain"/>
    <property type="match status" value="1"/>
</dbReference>
<protein>
    <submittedName>
        <fullName evidence="2">MarR family transcriptional regulator</fullName>
    </submittedName>
</protein>
<reference evidence="2 3" key="1">
    <citation type="submission" date="2019-03" db="EMBL/GenBank/DDBJ databases">
        <title>Genomic Encyclopedia of Type Strains, Phase IV (KMG-IV): sequencing the most valuable type-strain genomes for metagenomic binning, comparative biology and taxonomic classification.</title>
        <authorList>
            <person name="Goeker M."/>
        </authorList>
    </citation>
    <scope>NUCLEOTIDE SEQUENCE [LARGE SCALE GENOMIC DNA]</scope>
    <source>
        <strain evidence="2 3">DSM 45765</strain>
    </source>
</reference>
<name>A0A4R2R134_9PSEU</name>
<dbReference type="EMBL" id="SLXQ01000002">
    <property type="protein sequence ID" value="TCP55188.1"/>
    <property type="molecule type" value="Genomic_DNA"/>
</dbReference>
<organism evidence="2 3">
    <name type="scientific">Tamaricihabitans halophyticus</name>
    <dbReference type="NCBI Taxonomy" id="1262583"/>
    <lineage>
        <taxon>Bacteria</taxon>
        <taxon>Bacillati</taxon>
        <taxon>Actinomycetota</taxon>
        <taxon>Actinomycetes</taxon>
        <taxon>Pseudonocardiales</taxon>
        <taxon>Pseudonocardiaceae</taxon>
        <taxon>Tamaricihabitans</taxon>
    </lineage>
</organism>
<dbReference type="RefSeq" id="WP_132876542.1">
    <property type="nucleotide sequence ID" value="NZ_SLXQ01000002.1"/>
</dbReference>
<dbReference type="InterPro" id="IPR036390">
    <property type="entry name" value="WH_DNA-bd_sf"/>
</dbReference>
<dbReference type="PANTHER" id="PTHR33164:SF43">
    <property type="entry name" value="HTH-TYPE TRANSCRIPTIONAL REPRESSOR YETL"/>
    <property type="match status" value="1"/>
</dbReference>
<dbReference type="GO" id="GO:0006950">
    <property type="term" value="P:response to stress"/>
    <property type="evidence" value="ECO:0007669"/>
    <property type="project" value="TreeGrafter"/>
</dbReference>
<dbReference type="InterPro" id="IPR039422">
    <property type="entry name" value="MarR/SlyA-like"/>
</dbReference>
<accession>A0A4R2R134</accession>
<gene>
    <name evidence="2" type="ORF">EV191_102400</name>
</gene>
<evidence type="ECO:0000313" key="2">
    <source>
        <dbReference type="EMBL" id="TCP55188.1"/>
    </source>
</evidence>
<dbReference type="AlphaFoldDB" id="A0A4R2R134"/>
<dbReference type="Proteomes" id="UP000294911">
    <property type="component" value="Unassembled WGS sequence"/>
</dbReference>
<dbReference type="OrthoDB" id="7774677at2"/>
<sequence>MAGERTVDATGAEPGGGPELFRLVRFWARRWASQVAVDAAGAAEVAHVHVVEAVHSAAYGRDVEVAVPEVAHQLGVDRSVASRMVSAAAAAGYVHRQASASDARRIGVRLTETGRELLAAAYRWQQETFDNLVAGWEPADASRFAGYLRRLADELLESPS</sequence>
<feature type="domain" description="HTH marR-type" evidence="1">
    <location>
        <begin position="17"/>
        <end position="153"/>
    </location>
</feature>
<dbReference type="GO" id="GO:0003700">
    <property type="term" value="F:DNA-binding transcription factor activity"/>
    <property type="evidence" value="ECO:0007669"/>
    <property type="project" value="InterPro"/>
</dbReference>
<dbReference type="PRINTS" id="PR00598">
    <property type="entry name" value="HTHMARR"/>
</dbReference>
<dbReference type="SMART" id="SM00347">
    <property type="entry name" value="HTH_MARR"/>
    <property type="match status" value="1"/>
</dbReference>
<comment type="caution">
    <text evidence="2">The sequence shown here is derived from an EMBL/GenBank/DDBJ whole genome shotgun (WGS) entry which is preliminary data.</text>
</comment>
<dbReference type="SUPFAM" id="SSF46785">
    <property type="entry name" value="Winged helix' DNA-binding domain"/>
    <property type="match status" value="1"/>
</dbReference>
<dbReference type="PROSITE" id="PS50995">
    <property type="entry name" value="HTH_MARR_2"/>
    <property type="match status" value="1"/>
</dbReference>
<dbReference type="PANTHER" id="PTHR33164">
    <property type="entry name" value="TRANSCRIPTIONAL REGULATOR, MARR FAMILY"/>
    <property type="match status" value="1"/>
</dbReference>
<dbReference type="InterPro" id="IPR036388">
    <property type="entry name" value="WH-like_DNA-bd_sf"/>
</dbReference>
<keyword evidence="3" id="KW-1185">Reference proteome</keyword>
<evidence type="ECO:0000313" key="3">
    <source>
        <dbReference type="Proteomes" id="UP000294911"/>
    </source>
</evidence>
<dbReference type="InterPro" id="IPR000835">
    <property type="entry name" value="HTH_MarR-typ"/>
</dbReference>
<proteinExistence type="predicted"/>